<comment type="caution">
    <text evidence="1">The sequence shown here is derived from an EMBL/GenBank/DDBJ whole genome shotgun (WGS) entry which is preliminary data.</text>
</comment>
<sequence>MLFGWLITLVEIYDIQWYNQCGLTFDESYNAAWGLRTSMVQFLSFRTVNNLMINGAGFESYDCQLINEATLETYD</sequence>
<accession>A0AAN9QT31</accession>
<protein>
    <submittedName>
        <fullName evidence="1">Uncharacterized protein</fullName>
    </submittedName>
</protein>
<proteinExistence type="predicted"/>
<gene>
    <name evidence="1" type="ORF">VNO80_25172</name>
</gene>
<dbReference type="Proteomes" id="UP001374584">
    <property type="component" value="Unassembled WGS sequence"/>
</dbReference>
<name>A0AAN9QT31_PHACN</name>
<keyword evidence="2" id="KW-1185">Reference proteome</keyword>
<evidence type="ECO:0000313" key="1">
    <source>
        <dbReference type="EMBL" id="KAK7342228.1"/>
    </source>
</evidence>
<organism evidence="1 2">
    <name type="scientific">Phaseolus coccineus</name>
    <name type="common">Scarlet runner bean</name>
    <name type="synonym">Phaseolus multiflorus</name>
    <dbReference type="NCBI Taxonomy" id="3886"/>
    <lineage>
        <taxon>Eukaryota</taxon>
        <taxon>Viridiplantae</taxon>
        <taxon>Streptophyta</taxon>
        <taxon>Embryophyta</taxon>
        <taxon>Tracheophyta</taxon>
        <taxon>Spermatophyta</taxon>
        <taxon>Magnoliopsida</taxon>
        <taxon>eudicotyledons</taxon>
        <taxon>Gunneridae</taxon>
        <taxon>Pentapetalae</taxon>
        <taxon>rosids</taxon>
        <taxon>fabids</taxon>
        <taxon>Fabales</taxon>
        <taxon>Fabaceae</taxon>
        <taxon>Papilionoideae</taxon>
        <taxon>50 kb inversion clade</taxon>
        <taxon>NPAAA clade</taxon>
        <taxon>indigoferoid/millettioid clade</taxon>
        <taxon>Phaseoleae</taxon>
        <taxon>Phaseolus</taxon>
    </lineage>
</organism>
<dbReference type="AlphaFoldDB" id="A0AAN9QT31"/>
<dbReference type="EMBL" id="JAYMYR010000009">
    <property type="protein sequence ID" value="KAK7342228.1"/>
    <property type="molecule type" value="Genomic_DNA"/>
</dbReference>
<evidence type="ECO:0000313" key="2">
    <source>
        <dbReference type="Proteomes" id="UP001374584"/>
    </source>
</evidence>
<reference evidence="1 2" key="1">
    <citation type="submission" date="2024-01" db="EMBL/GenBank/DDBJ databases">
        <title>The genomes of 5 underutilized Papilionoideae crops provide insights into root nodulation and disease resistanc.</title>
        <authorList>
            <person name="Jiang F."/>
        </authorList>
    </citation>
    <scope>NUCLEOTIDE SEQUENCE [LARGE SCALE GENOMIC DNA]</scope>
    <source>
        <strain evidence="1">JINMINGXINNONG_FW02</strain>
        <tissue evidence="1">Leaves</tissue>
    </source>
</reference>